<evidence type="ECO:0000313" key="1">
    <source>
        <dbReference type="EMBL" id="XBH02451.1"/>
    </source>
</evidence>
<proteinExistence type="predicted"/>
<gene>
    <name evidence="1" type="ORF">V5E97_29570</name>
</gene>
<sequence length="133" mass="15362">MFEYHGWAVVHQDPYEDDNARLQQIVEELRKVITEYGDGSGVTDVRWINGHCMVWFAGCPNHRHDCVFGLFAWLAGHAPGSYGLLYIRDDESPDYNNAFEVWCLRRGRVEVRLDPFLSPCIPVLEDEHDPLKA</sequence>
<organism evidence="1">
    <name type="scientific">Singulisphaera sp. Ch08</name>
    <dbReference type="NCBI Taxonomy" id="3120278"/>
    <lineage>
        <taxon>Bacteria</taxon>
        <taxon>Pseudomonadati</taxon>
        <taxon>Planctomycetota</taxon>
        <taxon>Planctomycetia</taxon>
        <taxon>Isosphaerales</taxon>
        <taxon>Isosphaeraceae</taxon>
        <taxon>Singulisphaera</taxon>
    </lineage>
</organism>
<dbReference type="RefSeq" id="WP_406695193.1">
    <property type="nucleotide sequence ID" value="NZ_CP155447.1"/>
</dbReference>
<accession>A0AAU7CB41</accession>
<dbReference type="InterPro" id="IPR028965">
    <property type="entry name" value="Imm7"/>
</dbReference>
<name>A0AAU7CB41_9BACT</name>
<reference evidence="1" key="1">
    <citation type="submission" date="2024-05" db="EMBL/GenBank/DDBJ databases">
        <title>Planctomycetes of the genus Singulisphaera possess chitinolytic capabilities.</title>
        <authorList>
            <person name="Ivanova A."/>
        </authorList>
    </citation>
    <scope>NUCLEOTIDE SEQUENCE</scope>
    <source>
        <strain evidence="1">Ch08T</strain>
    </source>
</reference>
<dbReference type="AlphaFoldDB" id="A0AAU7CB41"/>
<dbReference type="EMBL" id="CP155447">
    <property type="protein sequence ID" value="XBH02451.1"/>
    <property type="molecule type" value="Genomic_DNA"/>
</dbReference>
<dbReference type="Pfam" id="PF15585">
    <property type="entry name" value="Imm7"/>
    <property type="match status" value="1"/>
</dbReference>
<protein>
    <submittedName>
        <fullName evidence="1">Imm7 family immunity protein</fullName>
    </submittedName>
</protein>